<keyword evidence="2" id="KW-1185">Reference proteome</keyword>
<comment type="caution">
    <text evidence="1">The sequence shown here is derived from an EMBL/GenBank/DDBJ whole genome shotgun (WGS) entry which is preliminary data.</text>
</comment>
<reference evidence="1" key="1">
    <citation type="journal article" date="2021" name="bioRxiv">
        <title>Whole Genome Assembly and Annotation of Northern Wild Rice, Zizania palustris L., Supports a Whole Genome Duplication in the Zizania Genus.</title>
        <authorList>
            <person name="Haas M."/>
            <person name="Kono T."/>
            <person name="Macchietto M."/>
            <person name="Millas R."/>
            <person name="McGilp L."/>
            <person name="Shao M."/>
            <person name="Duquette J."/>
            <person name="Hirsch C.N."/>
            <person name="Kimball J."/>
        </authorList>
    </citation>
    <scope>NUCLEOTIDE SEQUENCE</scope>
    <source>
        <tissue evidence="1">Fresh leaf tissue</tissue>
    </source>
</reference>
<dbReference type="PANTHER" id="PTHR37204">
    <property type="entry name" value="TRANSMEMBRANE PROTEIN"/>
    <property type="match status" value="1"/>
</dbReference>
<dbReference type="Proteomes" id="UP000729402">
    <property type="component" value="Unassembled WGS sequence"/>
</dbReference>
<evidence type="ECO:0000313" key="2">
    <source>
        <dbReference type="Proteomes" id="UP000729402"/>
    </source>
</evidence>
<proteinExistence type="predicted"/>
<protein>
    <submittedName>
        <fullName evidence="1">Uncharacterized protein</fullName>
    </submittedName>
</protein>
<organism evidence="1 2">
    <name type="scientific">Zizania palustris</name>
    <name type="common">Northern wild rice</name>
    <dbReference type="NCBI Taxonomy" id="103762"/>
    <lineage>
        <taxon>Eukaryota</taxon>
        <taxon>Viridiplantae</taxon>
        <taxon>Streptophyta</taxon>
        <taxon>Embryophyta</taxon>
        <taxon>Tracheophyta</taxon>
        <taxon>Spermatophyta</taxon>
        <taxon>Magnoliopsida</taxon>
        <taxon>Liliopsida</taxon>
        <taxon>Poales</taxon>
        <taxon>Poaceae</taxon>
        <taxon>BOP clade</taxon>
        <taxon>Oryzoideae</taxon>
        <taxon>Oryzeae</taxon>
        <taxon>Zizaniinae</taxon>
        <taxon>Zizania</taxon>
    </lineage>
</organism>
<accession>A0A8J5W1H4</accession>
<dbReference type="PANTHER" id="PTHR37204:SF1">
    <property type="entry name" value="TRANSMEMBRANE PROTEIN"/>
    <property type="match status" value="1"/>
</dbReference>
<gene>
    <name evidence="1" type="ORF">GUJ93_ZPchr0006g43858</name>
</gene>
<dbReference type="AlphaFoldDB" id="A0A8J5W1H4"/>
<dbReference type="OrthoDB" id="119121at2759"/>
<sequence>MCNTVEIEAKVDVVKGVTGVLLVVWQVESGTDPANIRSRLREVLPLAPQKQLESAQPFDHVKFFHDLVARVNGKIRGFQVDLSFRLPIMYLQINTLIRKFGMHLTAIQATVSELRYVDEYDVLALALNGKMKVSEKILNKEELEFYKWEVRCSPVGAYRLLPGGLAGVLLC</sequence>
<name>A0A8J5W1H4_ZIZPA</name>
<dbReference type="EMBL" id="JAAALK010000283">
    <property type="protein sequence ID" value="KAG8070263.1"/>
    <property type="molecule type" value="Genomic_DNA"/>
</dbReference>
<evidence type="ECO:0000313" key="1">
    <source>
        <dbReference type="EMBL" id="KAG8070263.1"/>
    </source>
</evidence>
<reference evidence="1" key="2">
    <citation type="submission" date="2021-02" db="EMBL/GenBank/DDBJ databases">
        <authorList>
            <person name="Kimball J.A."/>
            <person name="Haas M.W."/>
            <person name="Macchietto M."/>
            <person name="Kono T."/>
            <person name="Duquette J."/>
            <person name="Shao M."/>
        </authorList>
    </citation>
    <scope>NUCLEOTIDE SEQUENCE</scope>
    <source>
        <tissue evidence="1">Fresh leaf tissue</tissue>
    </source>
</reference>